<gene>
    <name evidence="2" type="ORF">Aph01nite_67990</name>
</gene>
<proteinExistence type="predicted"/>
<dbReference type="Gene3D" id="3.30.565.10">
    <property type="entry name" value="Histidine kinase-like ATPase, C-terminal domain"/>
    <property type="match status" value="1"/>
</dbReference>
<comment type="caution">
    <text evidence="2">The sequence shown here is derived from an EMBL/GenBank/DDBJ whole genome shotgun (WGS) entry which is preliminary data.</text>
</comment>
<evidence type="ECO:0000313" key="3">
    <source>
        <dbReference type="Proteomes" id="UP000640052"/>
    </source>
</evidence>
<evidence type="ECO:0000313" key="2">
    <source>
        <dbReference type="EMBL" id="GIH28489.1"/>
    </source>
</evidence>
<name>A0A919UP34_9ACTN</name>
<feature type="region of interest" description="Disordered" evidence="1">
    <location>
        <begin position="1"/>
        <end position="21"/>
    </location>
</feature>
<dbReference type="Proteomes" id="UP000640052">
    <property type="component" value="Unassembled WGS sequence"/>
</dbReference>
<reference evidence="2" key="1">
    <citation type="submission" date="2021-01" db="EMBL/GenBank/DDBJ databases">
        <title>Whole genome shotgun sequence of Acrocarpospora phusangensis NBRC 108782.</title>
        <authorList>
            <person name="Komaki H."/>
            <person name="Tamura T."/>
        </authorList>
    </citation>
    <scope>NUCLEOTIDE SEQUENCE</scope>
    <source>
        <strain evidence="2">NBRC 108782</strain>
    </source>
</reference>
<feature type="region of interest" description="Disordered" evidence="1">
    <location>
        <begin position="400"/>
        <end position="436"/>
    </location>
</feature>
<accession>A0A919UP34</accession>
<evidence type="ECO:0000256" key="1">
    <source>
        <dbReference type="SAM" id="MobiDB-lite"/>
    </source>
</evidence>
<dbReference type="SUPFAM" id="SSF55874">
    <property type="entry name" value="ATPase domain of HSP90 chaperone/DNA topoisomerase II/histidine kinase"/>
    <property type="match status" value="1"/>
</dbReference>
<keyword evidence="3" id="KW-1185">Reference proteome</keyword>
<feature type="compositionally biased region" description="Basic and acidic residues" evidence="1">
    <location>
        <begin position="412"/>
        <end position="425"/>
    </location>
</feature>
<dbReference type="InterPro" id="IPR036890">
    <property type="entry name" value="HATPase_C_sf"/>
</dbReference>
<sequence>MNNNPIFQEPTPAQPQPGGKPRADIIQIDTALESMRDSGFDLTAAAGEPIDNSVEAGATRIQVLTKFGEKGRSINEITFIDDGRGIKADILAHVLSMGFSTRYGKRGSLGRFGVGLKLAGLSLGRRIDVYTKQAGDPTIRHAYIDLQEIADKKQTHIEAHDVEGWPREYEDAIRSLDGEPLDSGTLVIYSKIDRLTAGGHYGTSLDEKLSELRSFIARAYRKFLDQGLVIELNGAKITLLDPLFLMDNPRIMSRYAPEDPRGTIIDQEDIEIVDGHHIHVTVTLTPVQFRWEEGVGGNKDHNGRDIREYQIVERAGKISVVRNGREINYDIVPRLLPSGVDKVDRYIGIEVTFPAELDEFFQVRNVKRGAVPVDKLRQELRKWLERPVKAARGEIRRHWGEVKTQQQAAAQEHQDSMDAAARAERTAPMGQAGKQLTEEQSEQLLQELFNDLGIKEDKEQTEQVREQVESKPFTLVDASWPGKEIFEITHLNGKAIVRLNHRHPFIRDIYDPLKAVAKNGTNGVDIEELVSLARKTGQALDVLFLAYGKAENMHRDPEQFDDLRSYWGQFTQAYLRELARGEEG</sequence>
<dbReference type="EMBL" id="BOOA01000083">
    <property type="protein sequence ID" value="GIH28489.1"/>
    <property type="molecule type" value="Genomic_DNA"/>
</dbReference>
<organism evidence="2 3">
    <name type="scientific">Acrocarpospora phusangensis</name>
    <dbReference type="NCBI Taxonomy" id="1070424"/>
    <lineage>
        <taxon>Bacteria</taxon>
        <taxon>Bacillati</taxon>
        <taxon>Actinomycetota</taxon>
        <taxon>Actinomycetes</taxon>
        <taxon>Streptosporangiales</taxon>
        <taxon>Streptosporangiaceae</taxon>
        <taxon>Acrocarpospora</taxon>
    </lineage>
</organism>
<dbReference type="AlphaFoldDB" id="A0A919UP34"/>
<protein>
    <submittedName>
        <fullName evidence="2">Uncharacterized protein</fullName>
    </submittedName>
</protein>
<dbReference type="RefSeq" id="WP_204045103.1">
    <property type="nucleotide sequence ID" value="NZ_BOOA01000083.1"/>
</dbReference>
<dbReference type="Pfam" id="PF13589">
    <property type="entry name" value="HATPase_c_3"/>
    <property type="match status" value="1"/>
</dbReference>